<dbReference type="Pfam" id="PF02823">
    <property type="entry name" value="ATP-synt_DE_N"/>
    <property type="match status" value="1"/>
</dbReference>
<dbReference type="GO" id="GO:0045259">
    <property type="term" value="C:proton-transporting ATP synthase complex"/>
    <property type="evidence" value="ECO:0007669"/>
    <property type="project" value="UniProtKB-KW"/>
</dbReference>
<evidence type="ECO:0000259" key="2">
    <source>
        <dbReference type="Pfam" id="PF02823"/>
    </source>
</evidence>
<reference evidence="3 4" key="1">
    <citation type="submission" date="2017-09" db="EMBL/GenBank/DDBJ databases">
        <title>Depth-based differentiation of microbial function through sediment-hosted aquifers and enrichment of novel symbionts in the deep terrestrial subsurface.</title>
        <authorList>
            <person name="Probst A.J."/>
            <person name="Ladd B."/>
            <person name="Jarett J.K."/>
            <person name="Geller-Mcgrath D.E."/>
            <person name="Sieber C.M."/>
            <person name="Emerson J.B."/>
            <person name="Anantharaman K."/>
            <person name="Thomas B.C."/>
            <person name="Malmstrom R."/>
            <person name="Stieglmeier M."/>
            <person name="Klingl A."/>
            <person name="Woyke T."/>
            <person name="Ryan C.M."/>
            <person name="Banfield J.F."/>
        </authorList>
    </citation>
    <scope>NUCLEOTIDE SEQUENCE [LARGE SCALE GENOMIC DNA]</scope>
    <source>
        <strain evidence="3">CG22_combo_CG10-13_8_21_14_all_47_17</strain>
    </source>
</reference>
<dbReference type="AlphaFoldDB" id="A0A2H0BTA3"/>
<name>A0A2H0BTA3_9BACT</name>
<protein>
    <recommendedName>
        <fullName evidence="2">ATP synthase F1 complex delta/epsilon subunit N-terminal domain-containing protein</fullName>
    </recommendedName>
</protein>
<dbReference type="Proteomes" id="UP000231581">
    <property type="component" value="Unassembled WGS sequence"/>
</dbReference>
<accession>A0A2H0BTA3</accession>
<keyword evidence="1" id="KW-0066">ATP synthesis</keyword>
<evidence type="ECO:0000256" key="1">
    <source>
        <dbReference type="ARBA" id="ARBA00023196"/>
    </source>
</evidence>
<feature type="domain" description="ATP synthase F1 complex delta/epsilon subunit N-terminal" evidence="2">
    <location>
        <begin position="38"/>
        <end position="97"/>
    </location>
</feature>
<evidence type="ECO:0000313" key="4">
    <source>
        <dbReference type="Proteomes" id="UP000231581"/>
    </source>
</evidence>
<proteinExistence type="predicted"/>
<sequence length="108" mass="12178">MYFFWNYCGSLFWNFAALSDRRLHRRFCCHVVCTEQIEAKSIRLPGSKGTFVILDHHEAFYSVLSAGSVRIHPARGEVIDIEITSGLVSVDNNEVLLNVNTNVSTNAT</sequence>
<comment type="caution">
    <text evidence="3">The sequence shown here is derived from an EMBL/GenBank/DDBJ whole genome shotgun (WGS) entry which is preliminary data.</text>
</comment>
<keyword evidence="1" id="KW-0139">CF(1)</keyword>
<evidence type="ECO:0000313" key="3">
    <source>
        <dbReference type="EMBL" id="PIP60759.1"/>
    </source>
</evidence>
<dbReference type="SUPFAM" id="SSF51344">
    <property type="entry name" value="Epsilon subunit of F1F0-ATP synthase N-terminal domain"/>
    <property type="match status" value="1"/>
</dbReference>
<organism evidence="3 4">
    <name type="scientific">Candidatus Uhrbacteria bacterium CG22_combo_CG10-13_8_21_14_all_47_17</name>
    <dbReference type="NCBI Taxonomy" id="1975041"/>
    <lineage>
        <taxon>Bacteria</taxon>
        <taxon>Candidatus Uhriibacteriota</taxon>
    </lineage>
</organism>
<dbReference type="GO" id="GO:0015986">
    <property type="term" value="P:proton motive force-driven ATP synthesis"/>
    <property type="evidence" value="ECO:0007669"/>
    <property type="project" value="InterPro"/>
</dbReference>
<dbReference type="EMBL" id="PCSZ01000033">
    <property type="protein sequence ID" value="PIP60759.1"/>
    <property type="molecule type" value="Genomic_DNA"/>
</dbReference>
<dbReference type="InterPro" id="IPR036771">
    <property type="entry name" value="ATPsynth_dsu/esu_N"/>
</dbReference>
<gene>
    <name evidence="3" type="ORF">COX00_01435</name>
</gene>
<dbReference type="InterPro" id="IPR020546">
    <property type="entry name" value="ATP_synth_F1_dsu/esu_N"/>
</dbReference>
<dbReference type="Gene3D" id="2.60.15.10">
    <property type="entry name" value="F0F1 ATP synthase delta/epsilon subunit, N-terminal"/>
    <property type="match status" value="1"/>
</dbReference>